<dbReference type="PANTHER" id="PTHR48111:SF41">
    <property type="entry name" value="TRANSCRIPTIONAL REGULATORY PROTEIN CUSR-RELATED"/>
    <property type="match status" value="1"/>
</dbReference>
<dbReference type="Gene3D" id="6.10.250.690">
    <property type="match status" value="1"/>
</dbReference>
<sequence length="226" mass="25594">MTLLVIEDDQKTGEYLKKGFQESGYTVDLARNGIDGLHLALEGEHELIILDVMMPGMDGWTLISALRAKRDVPVIFLTAKDRLEDKIKGLQLGADDYLVKPFSFAELLLRVRTILRRGVAKDARDADIFQIGDLQFDAIKHKVTRQGVQIVLTKKEFMLLHLLIKRQGEALSRSVIASQVWDMNFDSDTNVVDVAVKRLRAKLDAPFEQKLIHTVRSVGYMFSDQP</sequence>
<feature type="DNA-binding region" description="OmpR/PhoB-type" evidence="7">
    <location>
        <begin position="126"/>
        <end position="224"/>
    </location>
</feature>
<dbReference type="InterPro" id="IPR039420">
    <property type="entry name" value="WalR-like"/>
</dbReference>
<keyword evidence="11" id="KW-1185">Reference proteome</keyword>
<organism evidence="10 11">
    <name type="scientific">Undibacterium hunanense</name>
    <dbReference type="NCBI Taxonomy" id="2762292"/>
    <lineage>
        <taxon>Bacteria</taxon>
        <taxon>Pseudomonadati</taxon>
        <taxon>Pseudomonadota</taxon>
        <taxon>Betaproteobacteria</taxon>
        <taxon>Burkholderiales</taxon>
        <taxon>Oxalobacteraceae</taxon>
        <taxon>Undibacterium</taxon>
    </lineage>
</organism>
<dbReference type="InterPro" id="IPR036388">
    <property type="entry name" value="WH-like_DNA-bd_sf"/>
</dbReference>
<dbReference type="SUPFAM" id="SSF46894">
    <property type="entry name" value="C-terminal effector domain of the bipartite response regulators"/>
    <property type="match status" value="1"/>
</dbReference>
<name>A0ABR6ZKT9_9BURK</name>
<evidence type="ECO:0000313" key="11">
    <source>
        <dbReference type="Proteomes" id="UP000650424"/>
    </source>
</evidence>
<dbReference type="InterPro" id="IPR011006">
    <property type="entry name" value="CheY-like_superfamily"/>
</dbReference>
<gene>
    <name evidence="10" type="ORF">H8L32_03390</name>
</gene>
<dbReference type="InterPro" id="IPR016032">
    <property type="entry name" value="Sig_transdc_resp-reg_C-effctor"/>
</dbReference>
<dbReference type="PROSITE" id="PS50110">
    <property type="entry name" value="RESPONSE_REGULATORY"/>
    <property type="match status" value="1"/>
</dbReference>
<evidence type="ECO:0000259" key="9">
    <source>
        <dbReference type="PROSITE" id="PS51755"/>
    </source>
</evidence>
<dbReference type="Gene3D" id="3.40.50.2300">
    <property type="match status" value="1"/>
</dbReference>
<feature type="domain" description="Response regulatory" evidence="8">
    <location>
        <begin position="2"/>
        <end position="115"/>
    </location>
</feature>
<keyword evidence="1 6" id="KW-0597">Phosphoprotein</keyword>
<dbReference type="Proteomes" id="UP000650424">
    <property type="component" value="Unassembled WGS sequence"/>
</dbReference>
<keyword evidence="4 7" id="KW-0238">DNA-binding</keyword>
<reference evidence="10 11" key="1">
    <citation type="submission" date="2020-08" db="EMBL/GenBank/DDBJ databases">
        <title>Novel species isolated from subtropical streams in China.</title>
        <authorList>
            <person name="Lu H."/>
        </authorList>
    </citation>
    <scope>NUCLEOTIDE SEQUENCE [LARGE SCALE GENOMIC DNA]</scope>
    <source>
        <strain evidence="10 11">CY18W</strain>
    </source>
</reference>
<dbReference type="Gene3D" id="1.10.10.10">
    <property type="entry name" value="Winged helix-like DNA-binding domain superfamily/Winged helix DNA-binding domain"/>
    <property type="match status" value="1"/>
</dbReference>
<dbReference type="CDD" id="cd19935">
    <property type="entry name" value="REC_OmpR_CusR-like"/>
    <property type="match status" value="1"/>
</dbReference>
<accession>A0ABR6ZKT9</accession>
<dbReference type="PROSITE" id="PS51755">
    <property type="entry name" value="OMPR_PHOB"/>
    <property type="match status" value="1"/>
</dbReference>
<keyword evidence="3" id="KW-0805">Transcription regulation</keyword>
<dbReference type="PANTHER" id="PTHR48111">
    <property type="entry name" value="REGULATOR OF RPOS"/>
    <property type="match status" value="1"/>
</dbReference>
<dbReference type="Pfam" id="PF00486">
    <property type="entry name" value="Trans_reg_C"/>
    <property type="match status" value="1"/>
</dbReference>
<keyword evidence="5" id="KW-0804">Transcription</keyword>
<dbReference type="InterPro" id="IPR006291">
    <property type="entry name" value="CusR-like"/>
</dbReference>
<evidence type="ECO:0000256" key="3">
    <source>
        <dbReference type="ARBA" id="ARBA00023015"/>
    </source>
</evidence>
<evidence type="ECO:0000256" key="1">
    <source>
        <dbReference type="ARBA" id="ARBA00022553"/>
    </source>
</evidence>
<dbReference type="InterPro" id="IPR001789">
    <property type="entry name" value="Sig_transdc_resp-reg_receiver"/>
</dbReference>
<dbReference type="SUPFAM" id="SSF52172">
    <property type="entry name" value="CheY-like"/>
    <property type="match status" value="1"/>
</dbReference>
<dbReference type="SMART" id="SM00862">
    <property type="entry name" value="Trans_reg_C"/>
    <property type="match status" value="1"/>
</dbReference>
<evidence type="ECO:0000256" key="5">
    <source>
        <dbReference type="ARBA" id="ARBA00023163"/>
    </source>
</evidence>
<feature type="modified residue" description="4-aspartylphosphate" evidence="6">
    <location>
        <position position="51"/>
    </location>
</feature>
<dbReference type="InterPro" id="IPR001867">
    <property type="entry name" value="OmpR/PhoB-type_DNA-bd"/>
</dbReference>
<dbReference type="RefSeq" id="WP_186945781.1">
    <property type="nucleotide sequence ID" value="NZ_JACOGF010000002.1"/>
</dbReference>
<protein>
    <submittedName>
        <fullName evidence="10">Heavy metal response regulator transcription factor</fullName>
    </submittedName>
</protein>
<evidence type="ECO:0000256" key="2">
    <source>
        <dbReference type="ARBA" id="ARBA00023012"/>
    </source>
</evidence>
<dbReference type="CDD" id="cd00383">
    <property type="entry name" value="trans_reg_C"/>
    <property type="match status" value="1"/>
</dbReference>
<keyword evidence="2" id="KW-0902">Two-component regulatory system</keyword>
<evidence type="ECO:0000313" key="10">
    <source>
        <dbReference type="EMBL" id="MBC3916520.1"/>
    </source>
</evidence>
<dbReference type="NCBIfam" id="TIGR01387">
    <property type="entry name" value="cztR_silR_copR"/>
    <property type="match status" value="1"/>
</dbReference>
<evidence type="ECO:0000256" key="6">
    <source>
        <dbReference type="PROSITE-ProRule" id="PRU00169"/>
    </source>
</evidence>
<dbReference type="SMART" id="SM00448">
    <property type="entry name" value="REC"/>
    <property type="match status" value="1"/>
</dbReference>
<dbReference type="Pfam" id="PF00072">
    <property type="entry name" value="Response_reg"/>
    <property type="match status" value="1"/>
</dbReference>
<evidence type="ECO:0000256" key="4">
    <source>
        <dbReference type="ARBA" id="ARBA00023125"/>
    </source>
</evidence>
<evidence type="ECO:0000256" key="7">
    <source>
        <dbReference type="PROSITE-ProRule" id="PRU01091"/>
    </source>
</evidence>
<evidence type="ECO:0000259" key="8">
    <source>
        <dbReference type="PROSITE" id="PS50110"/>
    </source>
</evidence>
<dbReference type="EMBL" id="JACOGF010000002">
    <property type="protein sequence ID" value="MBC3916520.1"/>
    <property type="molecule type" value="Genomic_DNA"/>
</dbReference>
<comment type="caution">
    <text evidence="10">The sequence shown here is derived from an EMBL/GenBank/DDBJ whole genome shotgun (WGS) entry which is preliminary data.</text>
</comment>
<proteinExistence type="predicted"/>
<feature type="domain" description="OmpR/PhoB-type" evidence="9">
    <location>
        <begin position="126"/>
        <end position="224"/>
    </location>
</feature>